<name>H8Z100_9GAMM</name>
<accession>H8Z100</accession>
<dbReference type="Proteomes" id="UP000002964">
    <property type="component" value="Unassembled WGS sequence"/>
</dbReference>
<dbReference type="eggNOG" id="ENOG502ZVZY">
    <property type="taxonomic scope" value="Bacteria"/>
</dbReference>
<feature type="region of interest" description="Disordered" evidence="1">
    <location>
        <begin position="21"/>
        <end position="42"/>
    </location>
</feature>
<evidence type="ECO:0000256" key="1">
    <source>
        <dbReference type="SAM" id="MobiDB-lite"/>
    </source>
</evidence>
<dbReference type="STRING" id="631362.Thi970DRAFT_02683"/>
<dbReference type="HOGENOM" id="CLU_2940401_0_0_6"/>
<reference evidence="2 3" key="2">
    <citation type="submission" date="2011-11" db="EMBL/GenBank/DDBJ databases">
        <authorList>
            <consortium name="US DOE Joint Genome Institute"/>
            <person name="Lucas S."/>
            <person name="Han J."/>
            <person name="Lapidus A."/>
            <person name="Cheng J.-F."/>
            <person name="Goodwin L."/>
            <person name="Pitluck S."/>
            <person name="Peters L."/>
            <person name="Ovchinnikova G."/>
            <person name="Zhang X."/>
            <person name="Detter J.C."/>
            <person name="Han C."/>
            <person name="Tapia R."/>
            <person name="Land M."/>
            <person name="Hauser L."/>
            <person name="Kyrpides N."/>
            <person name="Ivanova N."/>
            <person name="Pagani I."/>
            <person name="Vogl K."/>
            <person name="Liu Z."/>
            <person name="Overmann J."/>
            <person name="Frigaard N.-U."/>
            <person name="Bryant D."/>
            <person name="Woyke T."/>
        </authorList>
    </citation>
    <scope>NUCLEOTIDE SEQUENCE [LARGE SCALE GENOMIC DNA]</scope>
    <source>
        <strain evidence="2 3">970</strain>
    </source>
</reference>
<organism evidence="2 3">
    <name type="scientific">Thiorhodovibrio frisius</name>
    <dbReference type="NCBI Taxonomy" id="631362"/>
    <lineage>
        <taxon>Bacteria</taxon>
        <taxon>Pseudomonadati</taxon>
        <taxon>Pseudomonadota</taxon>
        <taxon>Gammaproteobacteria</taxon>
        <taxon>Chromatiales</taxon>
        <taxon>Chromatiaceae</taxon>
        <taxon>Thiorhodovibrio</taxon>
    </lineage>
</organism>
<keyword evidence="3" id="KW-1185">Reference proteome</keyword>
<evidence type="ECO:0000313" key="2">
    <source>
        <dbReference type="EMBL" id="EIC22421.1"/>
    </source>
</evidence>
<evidence type="ECO:0000313" key="3">
    <source>
        <dbReference type="Proteomes" id="UP000002964"/>
    </source>
</evidence>
<dbReference type="EMBL" id="JH603169">
    <property type="protein sequence ID" value="EIC22421.1"/>
    <property type="molecule type" value="Genomic_DNA"/>
</dbReference>
<dbReference type="AlphaFoldDB" id="H8Z100"/>
<gene>
    <name evidence="2" type="ORF">Thi970DRAFT_02683</name>
</gene>
<dbReference type="RefSeq" id="WP_009149256.1">
    <property type="nucleotide sequence ID" value="NZ_CP121471.1"/>
</dbReference>
<proteinExistence type="predicted"/>
<protein>
    <submittedName>
        <fullName evidence="2">Uncharacterized protein</fullName>
    </submittedName>
</protein>
<reference evidence="3" key="1">
    <citation type="submission" date="2011-06" db="EMBL/GenBank/DDBJ databases">
        <authorList>
            <consortium name="US DOE Joint Genome Institute (JGI-PGF)"/>
            <person name="Lucas S."/>
            <person name="Han J."/>
            <person name="Lapidus A."/>
            <person name="Cheng J.-F."/>
            <person name="Goodwin L."/>
            <person name="Pitluck S."/>
            <person name="Peters L."/>
            <person name="Land M.L."/>
            <person name="Hauser L."/>
            <person name="Vogl K."/>
            <person name="Liu Z."/>
            <person name="Overmann J."/>
            <person name="Frigaard N.-U."/>
            <person name="Bryant D.A."/>
            <person name="Woyke T.J."/>
        </authorList>
    </citation>
    <scope>NUCLEOTIDE SEQUENCE [LARGE SCALE GENOMIC DNA]</scope>
    <source>
        <strain evidence="3">970</strain>
    </source>
</reference>
<sequence length="60" mass="6683">MKNESNKAPDHDLVQSAIALRRAAQQARRDAQRTHTPLVTFENGAVKKQMVVGERPSAEQ</sequence>